<comment type="subcellular location">
    <subcellularLocation>
        <location evidence="1">Cell inner membrane</location>
        <topology evidence="1">Multi-pass membrane protein</topology>
    </subcellularLocation>
</comment>
<evidence type="ECO:0000256" key="4">
    <source>
        <dbReference type="ARBA" id="ARBA00022519"/>
    </source>
</evidence>
<organism evidence="10 11">
    <name type="scientific">Sediminihaliea albiluteola</name>
    <dbReference type="NCBI Taxonomy" id="2758564"/>
    <lineage>
        <taxon>Bacteria</taxon>
        <taxon>Pseudomonadati</taxon>
        <taxon>Pseudomonadota</taxon>
        <taxon>Gammaproteobacteria</taxon>
        <taxon>Cellvibrionales</taxon>
        <taxon>Halieaceae</taxon>
        <taxon>Sediminihaliea</taxon>
    </lineage>
</organism>
<feature type="transmembrane region" description="Helical" evidence="9">
    <location>
        <begin position="12"/>
        <end position="31"/>
    </location>
</feature>
<keyword evidence="11" id="KW-1185">Reference proteome</keyword>
<keyword evidence="2" id="KW-0813">Transport</keyword>
<dbReference type="InterPro" id="IPR007272">
    <property type="entry name" value="Sulf_transp_TsuA/YedE"/>
</dbReference>
<dbReference type="RefSeq" id="WP_182168695.1">
    <property type="nucleotide sequence ID" value="NZ_JACFXU010000013.1"/>
</dbReference>
<dbReference type="AlphaFoldDB" id="A0A7W2TTU4"/>
<dbReference type="PANTHER" id="PTHR30574:SF1">
    <property type="entry name" value="SULPHUR TRANSPORT DOMAIN-CONTAINING PROTEIN"/>
    <property type="match status" value="1"/>
</dbReference>
<feature type="transmembrane region" description="Helical" evidence="9">
    <location>
        <begin position="121"/>
        <end position="142"/>
    </location>
</feature>
<evidence type="ECO:0000313" key="10">
    <source>
        <dbReference type="EMBL" id="MBA6411840.1"/>
    </source>
</evidence>
<proteinExistence type="inferred from homology"/>
<dbReference type="GO" id="GO:0005886">
    <property type="term" value="C:plasma membrane"/>
    <property type="evidence" value="ECO:0007669"/>
    <property type="project" value="UniProtKB-SubCell"/>
</dbReference>
<dbReference type="EMBL" id="JACFXU010000013">
    <property type="protein sequence ID" value="MBA6411840.1"/>
    <property type="molecule type" value="Genomic_DNA"/>
</dbReference>
<keyword evidence="3" id="KW-1003">Cell membrane</keyword>
<keyword evidence="5 9" id="KW-0812">Transmembrane</keyword>
<evidence type="ECO:0000256" key="5">
    <source>
        <dbReference type="ARBA" id="ARBA00022692"/>
    </source>
</evidence>
<comment type="similarity">
    <text evidence="8">Belongs to the TsuA/YedE (TC 9.B.102) family.</text>
</comment>
<dbReference type="PANTHER" id="PTHR30574">
    <property type="entry name" value="INNER MEMBRANE PROTEIN YEDE"/>
    <property type="match status" value="1"/>
</dbReference>
<gene>
    <name evidence="10" type="ORF">H2508_01790</name>
</gene>
<protein>
    <submittedName>
        <fullName evidence="10">YeeE/YedE family protein</fullName>
    </submittedName>
</protein>
<name>A0A7W2TTU4_9GAMM</name>
<evidence type="ECO:0000256" key="1">
    <source>
        <dbReference type="ARBA" id="ARBA00004429"/>
    </source>
</evidence>
<evidence type="ECO:0000256" key="3">
    <source>
        <dbReference type="ARBA" id="ARBA00022475"/>
    </source>
</evidence>
<evidence type="ECO:0000256" key="2">
    <source>
        <dbReference type="ARBA" id="ARBA00022448"/>
    </source>
</evidence>
<feature type="transmembrane region" description="Helical" evidence="9">
    <location>
        <begin position="84"/>
        <end position="101"/>
    </location>
</feature>
<evidence type="ECO:0000256" key="7">
    <source>
        <dbReference type="ARBA" id="ARBA00023136"/>
    </source>
</evidence>
<dbReference type="Pfam" id="PF04143">
    <property type="entry name" value="Sulf_transp"/>
    <property type="match status" value="1"/>
</dbReference>
<feature type="transmembrane region" description="Helical" evidence="9">
    <location>
        <begin position="52"/>
        <end position="72"/>
    </location>
</feature>
<sequence>MNIDWIAFTPWSALAGGVLIGLAAALFILLNGRVAGISGIMGGLLRPADGDVLWRVAFIGGLLLTPFLWQMFGRLPAIRIDAGYPMIILAGLLVGYSTRLGSGCTSGHGVCGVSRFSPRSLLATACFMATGFITVWAMRHLIGV</sequence>
<keyword evidence="7 9" id="KW-0472">Membrane</keyword>
<dbReference type="Proteomes" id="UP000539350">
    <property type="component" value="Unassembled WGS sequence"/>
</dbReference>
<keyword evidence="6 9" id="KW-1133">Transmembrane helix</keyword>
<comment type="caution">
    <text evidence="10">The sequence shown here is derived from an EMBL/GenBank/DDBJ whole genome shotgun (WGS) entry which is preliminary data.</text>
</comment>
<reference evidence="10 11" key="1">
    <citation type="submission" date="2020-07" db="EMBL/GenBank/DDBJ databases">
        <title>Halieaceae bacterium, F7430, whole genome shotgun sequencing project.</title>
        <authorList>
            <person name="Jiang S."/>
            <person name="Liu Z.W."/>
            <person name="Du Z.J."/>
        </authorList>
    </citation>
    <scope>NUCLEOTIDE SEQUENCE [LARGE SCALE GENOMIC DNA]</scope>
    <source>
        <strain evidence="10 11">F7430</strain>
    </source>
</reference>
<evidence type="ECO:0000256" key="6">
    <source>
        <dbReference type="ARBA" id="ARBA00022989"/>
    </source>
</evidence>
<keyword evidence="4" id="KW-0997">Cell inner membrane</keyword>
<accession>A0A7W2TTU4</accession>
<evidence type="ECO:0000256" key="8">
    <source>
        <dbReference type="ARBA" id="ARBA00035655"/>
    </source>
</evidence>
<evidence type="ECO:0000313" key="11">
    <source>
        <dbReference type="Proteomes" id="UP000539350"/>
    </source>
</evidence>
<evidence type="ECO:0000256" key="9">
    <source>
        <dbReference type="SAM" id="Phobius"/>
    </source>
</evidence>